<evidence type="ECO:0000256" key="1">
    <source>
        <dbReference type="ARBA" id="ARBA00001974"/>
    </source>
</evidence>
<evidence type="ECO:0000256" key="6">
    <source>
        <dbReference type="ARBA" id="ARBA00023002"/>
    </source>
</evidence>
<dbReference type="InterPro" id="IPR029041">
    <property type="entry name" value="FAD-linked_oxidoreductase-like"/>
</dbReference>
<dbReference type="PANTHER" id="PTHR45754:SF3">
    <property type="entry name" value="METHYLENETETRAHYDROFOLATE REDUCTASE (NADPH)"/>
    <property type="match status" value="1"/>
</dbReference>
<evidence type="ECO:0000256" key="8">
    <source>
        <dbReference type="RuleBase" id="RU003862"/>
    </source>
</evidence>
<comment type="catalytic activity">
    <reaction evidence="7">
        <text>(6S)-5-methyl-5,6,7,8-tetrahydrofolate + NAD(+) = (6R)-5,10-methylene-5,6,7,8-tetrahydrofolate + NADH + H(+)</text>
        <dbReference type="Rhea" id="RHEA:19821"/>
        <dbReference type="ChEBI" id="CHEBI:15378"/>
        <dbReference type="ChEBI" id="CHEBI:15636"/>
        <dbReference type="ChEBI" id="CHEBI:18608"/>
        <dbReference type="ChEBI" id="CHEBI:57540"/>
        <dbReference type="ChEBI" id="CHEBI:57945"/>
        <dbReference type="EC" id="1.5.1.54"/>
    </reaction>
    <physiologicalReaction direction="right-to-left" evidence="7">
        <dbReference type="Rhea" id="RHEA:19823"/>
    </physiologicalReaction>
</comment>
<evidence type="ECO:0000256" key="7">
    <source>
        <dbReference type="ARBA" id="ARBA00048628"/>
    </source>
</evidence>
<keyword evidence="5 8" id="KW-0274">FAD</keyword>
<comment type="cofactor">
    <cofactor evidence="1 8">
        <name>FAD</name>
        <dbReference type="ChEBI" id="CHEBI:57692"/>
    </cofactor>
</comment>
<reference evidence="9 10" key="1">
    <citation type="submission" date="2022-06" db="EMBL/GenBank/DDBJ databases">
        <title>Pseudarthrobacter sp. strain RMG13 Genome sequencing and assembly.</title>
        <authorList>
            <person name="Kim I."/>
        </authorList>
    </citation>
    <scope>NUCLEOTIDE SEQUENCE [LARGE SCALE GENOMIC DNA]</scope>
    <source>
        <strain evidence="9 10">RMG13</strain>
    </source>
</reference>
<keyword evidence="6 8" id="KW-0560">Oxidoreductase</keyword>
<organism evidence="9 10">
    <name type="scientific">Pseudarthrobacter humi</name>
    <dbReference type="NCBI Taxonomy" id="2952523"/>
    <lineage>
        <taxon>Bacteria</taxon>
        <taxon>Bacillati</taxon>
        <taxon>Actinomycetota</taxon>
        <taxon>Actinomycetes</taxon>
        <taxon>Micrococcales</taxon>
        <taxon>Micrococcaceae</taxon>
        <taxon>Pseudarthrobacter</taxon>
    </lineage>
</organism>
<dbReference type="PANTHER" id="PTHR45754">
    <property type="entry name" value="METHYLENETETRAHYDROFOLATE REDUCTASE"/>
    <property type="match status" value="1"/>
</dbReference>
<evidence type="ECO:0000256" key="5">
    <source>
        <dbReference type="ARBA" id="ARBA00022827"/>
    </source>
</evidence>
<gene>
    <name evidence="9" type="ORF">NFC73_08555</name>
</gene>
<evidence type="ECO:0000256" key="3">
    <source>
        <dbReference type="ARBA" id="ARBA00006743"/>
    </source>
</evidence>
<proteinExistence type="inferred from homology"/>
<sequence>MSTEAVARIRLEVVPSADLLTRLPAAFDTTGSVSVTCLPHHGPARTVAASVHLASLGYHTVPHLAARSITGEAELHSLLLQLQNAGVSELFIVAGDRRTPAGPYSWSGELLEAVNAYSPDFSIGIAGYPEGHPQLSQEQLSSSLLTKAPLASSMVTQMCFSAEAISRYLRSIRTSGIELPVWVGVPGPVSIRKLVSLGARLGVGRSLKLARGTGMAGALWRRDDFLSYDSGRLIREVHQELAGDPLFAGFHVYTFNDLGSMPGLLDDLRTLQPSAILAPGSTSIPLFPAKI</sequence>
<dbReference type="GO" id="GO:0004489">
    <property type="term" value="F:methylenetetrahydrofolate reductase [NAD(P)H] activity"/>
    <property type="evidence" value="ECO:0007669"/>
    <property type="project" value="UniProtKB-EC"/>
</dbReference>
<comment type="similarity">
    <text evidence="3 8">Belongs to the methylenetetrahydrofolate reductase family.</text>
</comment>
<dbReference type="InterPro" id="IPR003171">
    <property type="entry name" value="Mehydrof_redctse-like"/>
</dbReference>
<dbReference type="Gene3D" id="3.20.20.220">
    <property type="match status" value="1"/>
</dbReference>
<comment type="caution">
    <text evidence="9">The sequence shown here is derived from an EMBL/GenBank/DDBJ whole genome shotgun (WGS) entry which is preliminary data.</text>
</comment>
<name>A0ABT1LMU8_9MICC</name>
<keyword evidence="10" id="KW-1185">Reference proteome</keyword>
<dbReference type="Proteomes" id="UP001524318">
    <property type="component" value="Unassembled WGS sequence"/>
</dbReference>
<evidence type="ECO:0000256" key="2">
    <source>
        <dbReference type="ARBA" id="ARBA00004777"/>
    </source>
</evidence>
<accession>A0ABT1LMU8</accession>
<evidence type="ECO:0000313" key="10">
    <source>
        <dbReference type="Proteomes" id="UP001524318"/>
    </source>
</evidence>
<dbReference type="EMBL" id="JANCLV010000004">
    <property type="protein sequence ID" value="MCP8999782.1"/>
    <property type="molecule type" value="Genomic_DNA"/>
</dbReference>
<dbReference type="RefSeq" id="WP_254749313.1">
    <property type="nucleotide sequence ID" value="NZ_JANCLV010000004.1"/>
</dbReference>
<evidence type="ECO:0000313" key="9">
    <source>
        <dbReference type="EMBL" id="MCP8999782.1"/>
    </source>
</evidence>
<evidence type="ECO:0000256" key="4">
    <source>
        <dbReference type="ARBA" id="ARBA00022630"/>
    </source>
</evidence>
<protein>
    <recommendedName>
        <fullName evidence="8">Methylenetetrahydrofolate reductase</fullName>
    </recommendedName>
</protein>
<keyword evidence="4 8" id="KW-0285">Flavoprotein</keyword>
<comment type="pathway">
    <text evidence="2 8">One-carbon metabolism; tetrahydrofolate interconversion.</text>
</comment>
<dbReference type="Pfam" id="PF02219">
    <property type="entry name" value="MTHFR"/>
    <property type="match status" value="1"/>
</dbReference>
<dbReference type="SUPFAM" id="SSF51730">
    <property type="entry name" value="FAD-linked oxidoreductase"/>
    <property type="match status" value="1"/>
</dbReference>